<accession>A0A3N6ZNQ9</accession>
<evidence type="ECO:0000313" key="2">
    <source>
        <dbReference type="EMBL" id="RQN08697.1"/>
    </source>
</evidence>
<dbReference type="AlphaFoldDB" id="A0A3N6ZNQ9"/>
<dbReference type="RefSeq" id="WP_124236154.1">
    <property type="nucleotide sequence ID" value="NZ_JBHUFI010000003.1"/>
</dbReference>
<keyword evidence="3" id="KW-1185">Reference proteome</keyword>
<dbReference type="CDD" id="cd07012">
    <property type="entry name" value="PBP2_Bug_TTT"/>
    <property type="match status" value="1"/>
</dbReference>
<dbReference type="Gene3D" id="3.40.190.150">
    <property type="entry name" value="Bordetella uptake gene, domain 1"/>
    <property type="match status" value="1"/>
</dbReference>
<dbReference type="SUPFAM" id="SSF53850">
    <property type="entry name" value="Periplasmic binding protein-like II"/>
    <property type="match status" value="1"/>
</dbReference>
<dbReference type="Pfam" id="PF03401">
    <property type="entry name" value="TctC"/>
    <property type="match status" value="1"/>
</dbReference>
<dbReference type="OrthoDB" id="9780943at2"/>
<protein>
    <submittedName>
        <fullName evidence="2">Tripartite tricarboxylate transporter substrate binding protein</fullName>
    </submittedName>
</protein>
<dbReference type="InterPro" id="IPR042100">
    <property type="entry name" value="Bug_dom1"/>
</dbReference>
<dbReference type="PIRSF" id="PIRSF017082">
    <property type="entry name" value="YflP"/>
    <property type="match status" value="1"/>
</dbReference>
<reference evidence="2 3" key="1">
    <citation type="submission" date="2018-11" db="EMBL/GenBank/DDBJ databases">
        <authorList>
            <person name="Li F."/>
        </authorList>
    </citation>
    <scope>NUCLEOTIDE SEQUENCE [LARGE SCALE GENOMIC DNA]</scope>
    <source>
        <strain evidence="2 3">YS17T</strain>
    </source>
</reference>
<evidence type="ECO:0000256" key="1">
    <source>
        <dbReference type="ARBA" id="ARBA00006987"/>
    </source>
</evidence>
<dbReference type="EMBL" id="RQJX01000005">
    <property type="protein sequence ID" value="RQN08697.1"/>
    <property type="molecule type" value="Genomic_DNA"/>
</dbReference>
<dbReference type="PANTHER" id="PTHR42928">
    <property type="entry name" value="TRICARBOXYLATE-BINDING PROTEIN"/>
    <property type="match status" value="1"/>
</dbReference>
<dbReference type="Gene3D" id="3.40.190.10">
    <property type="entry name" value="Periplasmic binding protein-like II"/>
    <property type="match status" value="1"/>
</dbReference>
<dbReference type="PANTHER" id="PTHR42928:SF5">
    <property type="entry name" value="BLR1237 PROTEIN"/>
    <property type="match status" value="1"/>
</dbReference>
<dbReference type="InterPro" id="IPR005064">
    <property type="entry name" value="BUG"/>
</dbReference>
<gene>
    <name evidence="2" type="ORF">EHW97_05455</name>
</gene>
<proteinExistence type="inferred from homology"/>
<organism evidence="2 3">
    <name type="scientific">Aeromicrobium camelliae</name>
    <dbReference type="NCBI Taxonomy" id="1538144"/>
    <lineage>
        <taxon>Bacteria</taxon>
        <taxon>Bacillati</taxon>
        <taxon>Actinomycetota</taxon>
        <taxon>Actinomycetes</taxon>
        <taxon>Propionibacteriales</taxon>
        <taxon>Nocardioidaceae</taxon>
        <taxon>Aeromicrobium</taxon>
    </lineage>
</organism>
<sequence length="335" mass="34805">MTTTFRRLGAVSATAGLVLLTAACGGNLGSKSAEEAAENFPDGPVTLTIGQDPGGSTDLIGRALAGPVSDDLGVSMPVVNRPGANGALAAKELESAEADGQSLMVINMSLAAITPLAVSEDQAVDVNDFEIVTGISTDDYVLVTNADNGWSTIDDLKNAGKTLSYATTGVGTGSQLSSELLFKLAEIPGKAVPFDGGAPALTAVLGNQADVASVQLGEAMPQIEAGKVTPIVTFAKERNQYLDDVPTAVESGYEVEVQQARAIAAPKGTPQEILDELKAAFDAAFETQAYQDFNTDNLLTPNEVSGDEVVEQWTTALDRYRELTEEYDIDLGGGQ</sequence>
<evidence type="ECO:0000313" key="3">
    <source>
        <dbReference type="Proteomes" id="UP000275225"/>
    </source>
</evidence>
<comment type="caution">
    <text evidence="2">The sequence shown here is derived from an EMBL/GenBank/DDBJ whole genome shotgun (WGS) entry which is preliminary data.</text>
</comment>
<comment type="similarity">
    <text evidence="1">Belongs to the UPF0065 (bug) family.</text>
</comment>
<name>A0A3N6ZNQ9_9ACTN</name>
<dbReference type="Proteomes" id="UP000275225">
    <property type="component" value="Unassembled WGS sequence"/>
</dbReference>
<dbReference type="PROSITE" id="PS51257">
    <property type="entry name" value="PROKAR_LIPOPROTEIN"/>
    <property type="match status" value="1"/>
</dbReference>